<dbReference type="EMBL" id="SNZF01000009">
    <property type="protein sequence ID" value="TDR35438.1"/>
    <property type="molecule type" value="Genomic_DNA"/>
</dbReference>
<dbReference type="InterPro" id="IPR036366">
    <property type="entry name" value="PGBDSf"/>
</dbReference>
<evidence type="ECO:0000256" key="8">
    <source>
        <dbReference type="SAM" id="SignalP"/>
    </source>
</evidence>
<evidence type="ECO:0000259" key="9">
    <source>
        <dbReference type="PROSITE" id="PS52029"/>
    </source>
</evidence>
<dbReference type="Gene3D" id="2.40.440.10">
    <property type="entry name" value="L,D-transpeptidase catalytic domain-like"/>
    <property type="match status" value="1"/>
</dbReference>
<dbReference type="RefSeq" id="WP_035026085.1">
    <property type="nucleotide sequence ID" value="NZ_KK073885.1"/>
</dbReference>
<accession>A0A011VK23</accession>
<dbReference type="Gene3D" id="1.10.101.10">
    <property type="entry name" value="PGBD-like superfamily/PGBD"/>
    <property type="match status" value="1"/>
</dbReference>
<feature type="active site" description="Nucleophile" evidence="7">
    <location>
        <position position="535"/>
    </location>
</feature>
<comment type="caution">
    <text evidence="10">The sequence shown here is derived from an EMBL/GenBank/DDBJ whole genome shotgun (WGS) entry which is preliminary data.</text>
</comment>
<feature type="active site" description="Proton donor/acceptor" evidence="7">
    <location>
        <position position="516"/>
    </location>
</feature>
<dbReference type="SUPFAM" id="SSF141523">
    <property type="entry name" value="L,D-transpeptidase catalytic domain-like"/>
    <property type="match status" value="1"/>
</dbReference>
<feature type="chain" id="PRO_5044537476" evidence="8">
    <location>
        <begin position="30"/>
        <end position="618"/>
    </location>
</feature>
<dbReference type="eggNOG" id="COG2989">
    <property type="taxonomic scope" value="Bacteria"/>
</dbReference>
<keyword evidence="3" id="KW-0808">Transferase</keyword>
<dbReference type="PANTHER" id="PTHR41533:SF2">
    <property type="entry name" value="BLR7131 PROTEIN"/>
    <property type="match status" value="1"/>
</dbReference>
<reference evidence="10 12" key="1">
    <citation type="submission" date="2014-02" db="EMBL/GenBank/DDBJ databases">
        <title>Aquamicrobium defluvii Genome sequencing.</title>
        <authorList>
            <person name="Wang X."/>
        </authorList>
    </citation>
    <scope>NUCLEOTIDE SEQUENCE [LARGE SCALE GENOMIC DNA]</scope>
    <source>
        <strain evidence="10 12">W13Z1</strain>
    </source>
</reference>
<comment type="pathway">
    <text evidence="1 7">Cell wall biogenesis; peptidoglycan biosynthesis.</text>
</comment>
<dbReference type="STRING" id="69279.BG36_03040"/>
<feature type="domain" description="L,D-TPase catalytic" evidence="9">
    <location>
        <begin position="385"/>
        <end position="556"/>
    </location>
</feature>
<keyword evidence="4 7" id="KW-0133">Cell shape</keyword>
<dbReference type="GO" id="GO:0004180">
    <property type="term" value="F:carboxypeptidase activity"/>
    <property type="evidence" value="ECO:0007669"/>
    <property type="project" value="UniProtKB-ARBA"/>
</dbReference>
<gene>
    <name evidence="10" type="ORF">BG36_03040</name>
    <name evidence="11" type="ORF">DES43_10974</name>
</gene>
<keyword evidence="5 7" id="KW-0573">Peptidoglycan synthesis</keyword>
<organism evidence="10 12">
    <name type="scientific">Aquamicrobium defluvii</name>
    <dbReference type="NCBI Taxonomy" id="69279"/>
    <lineage>
        <taxon>Bacteria</taxon>
        <taxon>Pseudomonadati</taxon>
        <taxon>Pseudomonadota</taxon>
        <taxon>Alphaproteobacteria</taxon>
        <taxon>Hyphomicrobiales</taxon>
        <taxon>Phyllobacteriaceae</taxon>
        <taxon>Aquamicrobium</taxon>
    </lineage>
</organism>
<dbReference type="OrthoDB" id="9778545at2"/>
<sequence length="618" mass="67841">MRQLKKAAWLASAALLGSALALTAQPASAQTLMDMLFGGPSKRRSAPLQGEFPPPPKPKAAAPIKKIAAPTYNAYKPDKLTRVDFTALTAAPQKASFSPGDPDGSFAESVSALEGFELMAEPSIARALVDYYSANPDFIWIANGAPDEKAREAVRVLGEASSHGFSPADYTVDVPDAGEGAERATDRAGLIRFEMALSARVLRYVRDARQGRIQPNRISGYYDFPEKPVNLSGVLDILAHTREVRAYLESRHPQTPEYEALRVELEALEASAENDIVVDAGLLLKPGQSSPELPKLLRLIQRDLDEDMRARHGEVLTRLSASEVYGPELVPLFEDVQKKAGLKPDGIVGARTVAAIAGESKADRLNKVRIAMEQIRWLPSDLGSPRVFINQPAFTASYIEGGEEKLKTRTVIGSISNQTSFFYDEIKQVDYNPYWGVPQSIIVNEMLPRLRSDPGYLDRAGYEVTDAKGKRIPSSAIDWGQYGGKVPFNVRQAPSEANALGELKILFPNKHAIYMHDTPQKAYFQRDMRALSHGCVRLQDPRGMAAAVLGTSVDHIAEKLKKGHSTEKVTRRIPVYVAYFTAWPNMSGKVEYFGDVYGRDDRLKQAISATEAVRSPSG</sequence>
<feature type="signal peptide" evidence="8">
    <location>
        <begin position="1"/>
        <end position="29"/>
    </location>
</feature>
<proteinExistence type="inferred from homology"/>
<dbReference type="InterPro" id="IPR052905">
    <property type="entry name" value="LD-transpeptidase_YkuD-like"/>
</dbReference>
<evidence type="ECO:0000256" key="2">
    <source>
        <dbReference type="ARBA" id="ARBA00005992"/>
    </source>
</evidence>
<dbReference type="CDD" id="cd16913">
    <property type="entry name" value="YkuD_like"/>
    <property type="match status" value="1"/>
</dbReference>
<dbReference type="GO" id="GO:0009252">
    <property type="term" value="P:peptidoglycan biosynthetic process"/>
    <property type="evidence" value="ECO:0007669"/>
    <property type="project" value="UniProtKB-UniPathway"/>
</dbReference>
<dbReference type="HOGENOM" id="CLU_020360_2_0_5"/>
<dbReference type="GO" id="GO:0071555">
    <property type="term" value="P:cell wall organization"/>
    <property type="evidence" value="ECO:0007669"/>
    <property type="project" value="UniProtKB-UniRule"/>
</dbReference>
<dbReference type="UniPathway" id="UPA00219"/>
<evidence type="ECO:0000256" key="3">
    <source>
        <dbReference type="ARBA" id="ARBA00022679"/>
    </source>
</evidence>
<protein>
    <submittedName>
        <fullName evidence="11">Murein L,D-transpeptidase YcbB/YkuD</fullName>
    </submittedName>
</protein>
<dbReference type="InterPro" id="IPR038063">
    <property type="entry name" value="Transpep_catalytic_dom"/>
</dbReference>
<evidence type="ECO:0000313" key="12">
    <source>
        <dbReference type="Proteomes" id="UP000019849"/>
    </source>
</evidence>
<dbReference type="InterPro" id="IPR005490">
    <property type="entry name" value="LD_TPept_cat_dom"/>
</dbReference>
<dbReference type="PANTHER" id="PTHR41533">
    <property type="entry name" value="L,D-TRANSPEPTIDASE HI_1667-RELATED"/>
    <property type="match status" value="1"/>
</dbReference>
<keyword evidence="13" id="KW-1185">Reference proteome</keyword>
<dbReference type="GO" id="GO:0008360">
    <property type="term" value="P:regulation of cell shape"/>
    <property type="evidence" value="ECO:0007669"/>
    <property type="project" value="UniProtKB-UniRule"/>
</dbReference>
<evidence type="ECO:0000313" key="13">
    <source>
        <dbReference type="Proteomes" id="UP000294958"/>
    </source>
</evidence>
<dbReference type="Proteomes" id="UP000294958">
    <property type="component" value="Unassembled WGS sequence"/>
</dbReference>
<evidence type="ECO:0000256" key="6">
    <source>
        <dbReference type="ARBA" id="ARBA00023316"/>
    </source>
</evidence>
<dbReference type="Proteomes" id="UP000019849">
    <property type="component" value="Unassembled WGS sequence"/>
</dbReference>
<reference evidence="11 13" key="2">
    <citation type="submission" date="2019-03" db="EMBL/GenBank/DDBJ databases">
        <title>Genomic Encyclopedia of Type Strains, Phase IV (KMG-IV): sequencing the most valuable type-strain genomes for metagenomic binning, comparative biology and taxonomic classification.</title>
        <authorList>
            <person name="Goeker M."/>
        </authorList>
    </citation>
    <scope>NUCLEOTIDE SEQUENCE [LARGE SCALE GENOMIC DNA]</scope>
    <source>
        <strain evidence="11 13">DSM 11603</strain>
    </source>
</reference>
<dbReference type="EMBL" id="JENY01000011">
    <property type="protein sequence ID" value="EXL08800.1"/>
    <property type="molecule type" value="Genomic_DNA"/>
</dbReference>
<evidence type="ECO:0000256" key="7">
    <source>
        <dbReference type="PROSITE-ProRule" id="PRU01373"/>
    </source>
</evidence>
<comment type="similarity">
    <text evidence="2">Belongs to the YkuD family.</text>
</comment>
<dbReference type="PROSITE" id="PS52029">
    <property type="entry name" value="LD_TPASE"/>
    <property type="match status" value="1"/>
</dbReference>
<dbReference type="AlphaFoldDB" id="A0A011VK23"/>
<dbReference type="GO" id="GO:0016740">
    <property type="term" value="F:transferase activity"/>
    <property type="evidence" value="ECO:0007669"/>
    <property type="project" value="UniProtKB-KW"/>
</dbReference>
<keyword evidence="8" id="KW-0732">Signal</keyword>
<evidence type="ECO:0000256" key="4">
    <source>
        <dbReference type="ARBA" id="ARBA00022960"/>
    </source>
</evidence>
<dbReference type="InterPro" id="IPR045380">
    <property type="entry name" value="LD_TPept_scaffold_dom"/>
</dbReference>
<evidence type="ECO:0000256" key="1">
    <source>
        <dbReference type="ARBA" id="ARBA00004752"/>
    </source>
</evidence>
<evidence type="ECO:0000313" key="11">
    <source>
        <dbReference type="EMBL" id="TDR35438.1"/>
    </source>
</evidence>
<name>A0A011VK23_9HYPH</name>
<evidence type="ECO:0000256" key="5">
    <source>
        <dbReference type="ARBA" id="ARBA00022984"/>
    </source>
</evidence>
<dbReference type="PATRIC" id="fig|69279.3.peg.2009"/>
<dbReference type="Pfam" id="PF20142">
    <property type="entry name" value="Scaffold"/>
    <property type="match status" value="1"/>
</dbReference>
<dbReference type="Pfam" id="PF03734">
    <property type="entry name" value="YkuD"/>
    <property type="match status" value="1"/>
</dbReference>
<keyword evidence="6 7" id="KW-0961">Cell wall biogenesis/degradation</keyword>
<evidence type="ECO:0000313" key="10">
    <source>
        <dbReference type="EMBL" id="EXL08800.1"/>
    </source>
</evidence>